<feature type="transmembrane region" description="Helical" evidence="1">
    <location>
        <begin position="201"/>
        <end position="223"/>
    </location>
</feature>
<keyword evidence="1" id="KW-0472">Membrane</keyword>
<protein>
    <recommendedName>
        <fullName evidence="4">Integral membrane protein</fullName>
    </recommendedName>
</protein>
<comment type="caution">
    <text evidence="2">The sequence shown here is derived from an EMBL/GenBank/DDBJ whole genome shotgun (WGS) entry which is preliminary data.</text>
</comment>
<organism evidence="2 3">
    <name type="scientific">Kocuria gwangalliensis</name>
    <dbReference type="NCBI Taxonomy" id="501592"/>
    <lineage>
        <taxon>Bacteria</taxon>
        <taxon>Bacillati</taxon>
        <taxon>Actinomycetota</taxon>
        <taxon>Actinomycetes</taxon>
        <taxon>Micrococcales</taxon>
        <taxon>Micrococcaceae</taxon>
        <taxon>Kocuria</taxon>
    </lineage>
</organism>
<feature type="transmembrane region" description="Helical" evidence="1">
    <location>
        <begin position="175"/>
        <end position="194"/>
    </location>
</feature>
<dbReference type="Proteomes" id="UP001501446">
    <property type="component" value="Unassembled WGS sequence"/>
</dbReference>
<accession>A0ABP8X7K2</accession>
<feature type="transmembrane region" description="Helical" evidence="1">
    <location>
        <begin position="251"/>
        <end position="275"/>
    </location>
</feature>
<evidence type="ECO:0000313" key="2">
    <source>
        <dbReference type="EMBL" id="GAA4701132.1"/>
    </source>
</evidence>
<keyword evidence="1" id="KW-0812">Transmembrane</keyword>
<gene>
    <name evidence="2" type="ORF">GCM10025781_19330</name>
</gene>
<keyword evidence="1" id="KW-1133">Transmembrane helix</keyword>
<evidence type="ECO:0008006" key="4">
    <source>
        <dbReference type="Google" id="ProtNLM"/>
    </source>
</evidence>
<dbReference type="EMBL" id="BAABLN010000031">
    <property type="protein sequence ID" value="GAA4701132.1"/>
    <property type="molecule type" value="Genomic_DNA"/>
</dbReference>
<evidence type="ECO:0000313" key="3">
    <source>
        <dbReference type="Proteomes" id="UP001501446"/>
    </source>
</evidence>
<evidence type="ECO:0000256" key="1">
    <source>
        <dbReference type="SAM" id="Phobius"/>
    </source>
</evidence>
<keyword evidence="3" id="KW-1185">Reference proteome</keyword>
<proteinExistence type="predicted"/>
<reference evidence="3" key="1">
    <citation type="journal article" date="2019" name="Int. J. Syst. Evol. Microbiol.">
        <title>The Global Catalogue of Microorganisms (GCM) 10K type strain sequencing project: providing services to taxonomists for standard genome sequencing and annotation.</title>
        <authorList>
            <consortium name="The Broad Institute Genomics Platform"/>
            <consortium name="The Broad Institute Genome Sequencing Center for Infectious Disease"/>
            <person name="Wu L."/>
            <person name="Ma J."/>
        </authorList>
    </citation>
    <scope>NUCLEOTIDE SEQUENCE [LARGE SCALE GENOMIC DNA]</scope>
    <source>
        <strain evidence="3">JCM 18958</strain>
    </source>
</reference>
<name>A0ABP8X7K2_9MICC</name>
<sequence>MLCGLLTGVAFAAWLGLTWVQDHLLSPSGFQDTARSIVTDTSFQTELVGTLLDRATFGLLDDYQTGLDPVDQVLEGVRERAVGAAESFATAPEQQGMWTEVLVRTHSANVPLSPEMGEAPENLVVDINPVGATIDRRIKDTIGIDPSLSSQELTVSVPGARTGPAIDAIVWIAQWRFLLPWLTGALGVATLLLAPRRWLALAGLGLAGLAMTGVLLIAALVAAQSVTSMSSVEPVANLVVSEIAGLLRESFVARCVTGIVWAAVVALVGVTGAVVRRHAVAYH</sequence>